<organism evidence="2 3">
    <name type="scientific">Panicum miliaceum</name>
    <name type="common">Proso millet</name>
    <name type="synonym">Broomcorn millet</name>
    <dbReference type="NCBI Taxonomy" id="4540"/>
    <lineage>
        <taxon>Eukaryota</taxon>
        <taxon>Viridiplantae</taxon>
        <taxon>Streptophyta</taxon>
        <taxon>Embryophyta</taxon>
        <taxon>Tracheophyta</taxon>
        <taxon>Spermatophyta</taxon>
        <taxon>Magnoliopsida</taxon>
        <taxon>Liliopsida</taxon>
        <taxon>Poales</taxon>
        <taxon>Poaceae</taxon>
        <taxon>PACMAD clade</taxon>
        <taxon>Panicoideae</taxon>
        <taxon>Panicodae</taxon>
        <taxon>Paniceae</taxon>
        <taxon>Panicinae</taxon>
        <taxon>Panicum</taxon>
        <taxon>Panicum sect. Panicum</taxon>
    </lineage>
</organism>
<dbReference type="Proteomes" id="UP000275267">
    <property type="component" value="Unassembled WGS sequence"/>
</dbReference>
<evidence type="ECO:0000256" key="1">
    <source>
        <dbReference type="SAM" id="MobiDB-lite"/>
    </source>
</evidence>
<name>A0A3L6TVK3_PANMI</name>
<feature type="compositionally biased region" description="Low complexity" evidence="1">
    <location>
        <begin position="1"/>
        <end position="10"/>
    </location>
</feature>
<accession>A0A3L6TVK3</accession>
<evidence type="ECO:0000313" key="2">
    <source>
        <dbReference type="EMBL" id="RLN43491.1"/>
    </source>
</evidence>
<dbReference type="EMBL" id="PQIB02000001">
    <property type="protein sequence ID" value="RLN43491.1"/>
    <property type="molecule type" value="Genomic_DNA"/>
</dbReference>
<dbReference type="AlphaFoldDB" id="A0A3L6TVK3"/>
<reference evidence="3" key="1">
    <citation type="journal article" date="2019" name="Nat. Commun.">
        <title>The genome of broomcorn millet.</title>
        <authorList>
            <person name="Zou C."/>
            <person name="Miki D."/>
            <person name="Li D."/>
            <person name="Tang Q."/>
            <person name="Xiao L."/>
            <person name="Rajput S."/>
            <person name="Deng P."/>
            <person name="Jia W."/>
            <person name="Huang R."/>
            <person name="Zhang M."/>
            <person name="Sun Y."/>
            <person name="Hu J."/>
            <person name="Fu X."/>
            <person name="Schnable P.S."/>
            <person name="Li F."/>
            <person name="Zhang H."/>
            <person name="Feng B."/>
            <person name="Zhu X."/>
            <person name="Liu R."/>
            <person name="Schnable J.C."/>
            <person name="Zhu J.-K."/>
            <person name="Zhang H."/>
        </authorList>
    </citation>
    <scope>NUCLEOTIDE SEQUENCE [LARGE SCALE GENOMIC DNA]</scope>
</reference>
<keyword evidence="3" id="KW-1185">Reference proteome</keyword>
<sequence length="246" mass="26784">MKLLRPTPTRARSRRRSRRGFADGVPEALRPLSLLVLVLVLFLVTAGPGIAIAFKLGPGGTSGHFPPLLDCAPAFSRNDDDSAFRANVLSLLAALPSSSAAASTVFAATRFLRSRSIAHGLRRHARGTAAETRLCARALLRPRRWARLPFLLPRRLPGMEADSGRAADWRAGCFLLYAETNVSSAREGASFRYWFYVDDDGGDDGSTATLRSSPGALTTRRACCRRWCWCRGAISPESTPRAGTPW</sequence>
<dbReference type="OrthoDB" id="10654544at2759"/>
<proteinExistence type="predicted"/>
<evidence type="ECO:0000313" key="3">
    <source>
        <dbReference type="Proteomes" id="UP000275267"/>
    </source>
</evidence>
<gene>
    <name evidence="2" type="ORF">C2845_PM01G03830</name>
</gene>
<dbReference type="STRING" id="4540.A0A3L6TVK3"/>
<comment type="caution">
    <text evidence="2">The sequence shown here is derived from an EMBL/GenBank/DDBJ whole genome shotgun (WGS) entry which is preliminary data.</text>
</comment>
<protein>
    <submittedName>
        <fullName evidence="2">Uncharacterized protein</fullName>
    </submittedName>
</protein>
<feature type="region of interest" description="Disordered" evidence="1">
    <location>
        <begin position="1"/>
        <end position="20"/>
    </location>
</feature>